<evidence type="ECO:0000256" key="1">
    <source>
        <dbReference type="ARBA" id="ARBA00006479"/>
    </source>
</evidence>
<dbReference type="Pfam" id="PF00480">
    <property type="entry name" value="ROK"/>
    <property type="match status" value="1"/>
</dbReference>
<dbReference type="EMBL" id="NRGR01000022">
    <property type="protein sequence ID" value="PCC38497.1"/>
    <property type="molecule type" value="Genomic_DNA"/>
</dbReference>
<dbReference type="Pfam" id="PF12802">
    <property type="entry name" value="MarR_2"/>
    <property type="match status" value="1"/>
</dbReference>
<name>A0A2A3YGS3_9MICO</name>
<dbReference type="Proteomes" id="UP000218598">
    <property type="component" value="Unassembled WGS sequence"/>
</dbReference>
<organism evidence="4 5">
    <name type="scientific">Brachybacterium alimentarium</name>
    <dbReference type="NCBI Taxonomy" id="47845"/>
    <lineage>
        <taxon>Bacteria</taxon>
        <taxon>Bacillati</taxon>
        <taxon>Actinomycetota</taxon>
        <taxon>Actinomycetes</taxon>
        <taxon>Micrococcales</taxon>
        <taxon>Dermabacteraceae</taxon>
        <taxon>Brachybacterium</taxon>
    </lineage>
</organism>
<feature type="domain" description="HTH marR-type" evidence="3">
    <location>
        <begin position="31"/>
        <end position="73"/>
    </location>
</feature>
<dbReference type="PANTHER" id="PTHR18964:SF173">
    <property type="entry name" value="GLUCOKINASE"/>
    <property type="match status" value="1"/>
</dbReference>
<sequence>MGPQASPPPTPETAAQRPRAARTNDAENQALALIVAGTATSRAELRERLGISASTASTLVRRLIESGLVSESEHGTSTGGRRPARLEAAANDSAWLVAELGSSHMRVGLSTADGRLEGVREHRMNISEGHAASVTALAASWRELIDEHPACTVLAGAVAVPGPVSALTGDLIAPARMPGWHGAPFARDLAEELAIPISIENDARAATLGEHLARAEESQDLIYVKAGSGIGAGLLHRGEVVRGGSGVAGDITHVPVPGAEGRQCSCGRVGCLETVASGAAITRELLEQGLEISSMNDVVDLALTFHPAATAAIRRSGKQLGTALSPLVNFLNPSTVVIGGALSGVDAYVAAVRSAIYDSSLAMNTQGLTIATSSAGSDAALLGLARLAQELAPVRIPGSDSPA</sequence>
<protein>
    <recommendedName>
        <fullName evidence="3">HTH marR-type domain-containing protein</fullName>
    </recommendedName>
</protein>
<keyword evidence="5" id="KW-1185">Reference proteome</keyword>
<gene>
    <name evidence="4" type="ORF">CIK66_13820</name>
</gene>
<accession>A0A2A3YGS3</accession>
<dbReference type="GO" id="GO:0003700">
    <property type="term" value="F:DNA-binding transcription factor activity"/>
    <property type="evidence" value="ECO:0007669"/>
    <property type="project" value="InterPro"/>
</dbReference>
<dbReference type="Gene3D" id="1.10.10.10">
    <property type="entry name" value="Winged helix-like DNA-binding domain superfamily/Winged helix DNA-binding domain"/>
    <property type="match status" value="1"/>
</dbReference>
<evidence type="ECO:0000256" key="2">
    <source>
        <dbReference type="SAM" id="MobiDB-lite"/>
    </source>
</evidence>
<dbReference type="AlphaFoldDB" id="A0A2A3YGS3"/>
<dbReference type="InterPro" id="IPR000835">
    <property type="entry name" value="HTH_MarR-typ"/>
</dbReference>
<proteinExistence type="inferred from homology"/>
<dbReference type="InterPro" id="IPR043129">
    <property type="entry name" value="ATPase_NBD"/>
</dbReference>
<comment type="caution">
    <text evidence="4">The sequence shown here is derived from an EMBL/GenBank/DDBJ whole genome shotgun (WGS) entry which is preliminary data.</text>
</comment>
<dbReference type="RefSeq" id="WP_096197527.1">
    <property type="nucleotide sequence ID" value="NZ_NRGR01000022.1"/>
</dbReference>
<comment type="similarity">
    <text evidence="1">Belongs to the ROK (NagC/XylR) family.</text>
</comment>
<evidence type="ECO:0000313" key="4">
    <source>
        <dbReference type="EMBL" id="PCC38497.1"/>
    </source>
</evidence>
<dbReference type="InterPro" id="IPR036388">
    <property type="entry name" value="WH-like_DNA-bd_sf"/>
</dbReference>
<evidence type="ECO:0000259" key="3">
    <source>
        <dbReference type="Pfam" id="PF12802"/>
    </source>
</evidence>
<dbReference type="Gene3D" id="3.30.420.40">
    <property type="match status" value="2"/>
</dbReference>
<feature type="region of interest" description="Disordered" evidence="2">
    <location>
        <begin position="1"/>
        <end position="25"/>
    </location>
</feature>
<dbReference type="OrthoDB" id="3189808at2"/>
<evidence type="ECO:0000313" key="5">
    <source>
        <dbReference type="Proteomes" id="UP000218598"/>
    </source>
</evidence>
<dbReference type="PANTHER" id="PTHR18964">
    <property type="entry name" value="ROK (REPRESSOR, ORF, KINASE) FAMILY"/>
    <property type="match status" value="1"/>
</dbReference>
<dbReference type="SUPFAM" id="SSF46785">
    <property type="entry name" value="Winged helix' DNA-binding domain"/>
    <property type="match status" value="1"/>
</dbReference>
<dbReference type="InterPro" id="IPR036390">
    <property type="entry name" value="WH_DNA-bd_sf"/>
</dbReference>
<dbReference type="InterPro" id="IPR000600">
    <property type="entry name" value="ROK"/>
</dbReference>
<feature type="compositionally biased region" description="Pro residues" evidence="2">
    <location>
        <begin position="1"/>
        <end position="11"/>
    </location>
</feature>
<dbReference type="SUPFAM" id="SSF53067">
    <property type="entry name" value="Actin-like ATPase domain"/>
    <property type="match status" value="1"/>
</dbReference>
<reference evidence="4 5" key="1">
    <citation type="journal article" date="2017" name="Elife">
        <title>Extensive horizontal gene transfer in cheese-associated bacteria.</title>
        <authorList>
            <person name="Bonham K.S."/>
            <person name="Wolfe B.E."/>
            <person name="Dutton R.J."/>
        </authorList>
    </citation>
    <scope>NUCLEOTIDE SEQUENCE [LARGE SCALE GENOMIC DNA]</scope>
    <source>
        <strain evidence="4 5">341_9</strain>
    </source>
</reference>